<evidence type="ECO:0000259" key="3">
    <source>
        <dbReference type="Pfam" id="PF07202"/>
    </source>
</evidence>
<evidence type="ECO:0008006" key="7">
    <source>
        <dbReference type="Google" id="ProtNLM"/>
    </source>
</evidence>
<evidence type="ECO:0000313" key="5">
    <source>
        <dbReference type="EMBL" id="KAK2580982.1"/>
    </source>
</evidence>
<keyword evidence="6" id="KW-1185">Reference proteome</keyword>
<gene>
    <name evidence="5" type="ORF">KPH14_006042</name>
</gene>
<dbReference type="InterPro" id="IPR009852">
    <property type="entry name" value="CENPJ_C_dom"/>
</dbReference>
<dbReference type="Pfam" id="PF07202">
    <property type="entry name" value="Tcp10_C"/>
    <property type="match status" value="3"/>
</dbReference>
<name>A0AAD9VP73_9HYME</name>
<proteinExistence type="inferred from homology"/>
<feature type="compositionally biased region" description="Basic and acidic residues" evidence="2">
    <location>
        <begin position="925"/>
        <end position="952"/>
    </location>
</feature>
<evidence type="ECO:0000256" key="2">
    <source>
        <dbReference type="SAM" id="MobiDB-lite"/>
    </source>
</evidence>
<dbReference type="GO" id="GO:0060271">
    <property type="term" value="P:cilium assembly"/>
    <property type="evidence" value="ECO:0007669"/>
    <property type="project" value="TreeGrafter"/>
</dbReference>
<dbReference type="GO" id="GO:0061511">
    <property type="term" value="P:centriole elongation"/>
    <property type="evidence" value="ECO:0007669"/>
    <property type="project" value="TreeGrafter"/>
</dbReference>
<reference evidence="5" key="2">
    <citation type="journal article" date="2023" name="Commun. Biol.">
        <title>Intrasexual cuticular hydrocarbon dimorphism in a wasp sheds light on hydrocarbon biosynthesis genes in Hymenoptera.</title>
        <authorList>
            <person name="Moris V.C."/>
            <person name="Podsiadlowski L."/>
            <person name="Martin S."/>
            <person name="Oeyen J.P."/>
            <person name="Donath A."/>
            <person name="Petersen M."/>
            <person name="Wilbrandt J."/>
            <person name="Misof B."/>
            <person name="Liedtke D."/>
            <person name="Thamm M."/>
            <person name="Scheiner R."/>
            <person name="Schmitt T."/>
            <person name="Niehuis O."/>
        </authorList>
    </citation>
    <scope>NUCLEOTIDE SEQUENCE</scope>
    <source>
        <strain evidence="5">GBR_01_08_01A</strain>
    </source>
</reference>
<dbReference type="EMBL" id="JAIFRP010000045">
    <property type="protein sequence ID" value="KAK2580982.1"/>
    <property type="molecule type" value="Genomic_DNA"/>
</dbReference>
<dbReference type="InterPro" id="IPR026581">
    <property type="entry name" value="TCP10L/CENPJ"/>
</dbReference>
<dbReference type="GO" id="GO:0005813">
    <property type="term" value="C:centrosome"/>
    <property type="evidence" value="ECO:0007669"/>
    <property type="project" value="TreeGrafter"/>
</dbReference>
<organism evidence="5 6">
    <name type="scientific">Odynerus spinipes</name>
    <dbReference type="NCBI Taxonomy" id="1348599"/>
    <lineage>
        <taxon>Eukaryota</taxon>
        <taxon>Metazoa</taxon>
        <taxon>Ecdysozoa</taxon>
        <taxon>Arthropoda</taxon>
        <taxon>Hexapoda</taxon>
        <taxon>Insecta</taxon>
        <taxon>Pterygota</taxon>
        <taxon>Neoptera</taxon>
        <taxon>Endopterygota</taxon>
        <taxon>Hymenoptera</taxon>
        <taxon>Apocrita</taxon>
        <taxon>Aculeata</taxon>
        <taxon>Vespoidea</taxon>
        <taxon>Vespidae</taxon>
        <taxon>Eumeninae</taxon>
        <taxon>Odynerus</taxon>
    </lineage>
</organism>
<dbReference type="InterPro" id="IPR058029">
    <property type="entry name" value="Tubulin-bd_CENPJ"/>
</dbReference>
<accession>A0AAD9VP73</accession>
<feature type="region of interest" description="Disordered" evidence="2">
    <location>
        <begin position="558"/>
        <end position="588"/>
    </location>
</feature>
<dbReference type="PANTHER" id="PTHR10331:SF6">
    <property type="entry name" value="SPINDLE ASSEMBLY ABNORMAL 4"/>
    <property type="match status" value="1"/>
</dbReference>
<evidence type="ECO:0000256" key="1">
    <source>
        <dbReference type="ARBA" id="ARBA00005627"/>
    </source>
</evidence>
<feature type="domain" description="CENPJ tubulin-binding region" evidence="4">
    <location>
        <begin position="216"/>
        <end position="262"/>
    </location>
</feature>
<feature type="compositionally biased region" description="Polar residues" evidence="2">
    <location>
        <begin position="966"/>
        <end position="983"/>
    </location>
</feature>
<dbReference type="GO" id="GO:0005814">
    <property type="term" value="C:centriole"/>
    <property type="evidence" value="ECO:0007669"/>
    <property type="project" value="TreeGrafter"/>
</dbReference>
<feature type="region of interest" description="Disordered" evidence="2">
    <location>
        <begin position="911"/>
        <end position="983"/>
    </location>
</feature>
<feature type="region of interest" description="Disordered" evidence="2">
    <location>
        <begin position="704"/>
        <end position="739"/>
    </location>
</feature>
<feature type="domain" description="Centromere protein J C-terminal" evidence="3">
    <location>
        <begin position="1093"/>
        <end position="1126"/>
    </location>
</feature>
<dbReference type="Proteomes" id="UP001258017">
    <property type="component" value="Unassembled WGS sequence"/>
</dbReference>
<reference evidence="5" key="1">
    <citation type="submission" date="2021-08" db="EMBL/GenBank/DDBJ databases">
        <authorList>
            <person name="Misof B."/>
            <person name="Oliver O."/>
            <person name="Podsiadlowski L."/>
            <person name="Donath A."/>
            <person name="Peters R."/>
            <person name="Mayer C."/>
            <person name="Rust J."/>
            <person name="Gunkel S."/>
            <person name="Lesny P."/>
            <person name="Martin S."/>
            <person name="Oeyen J.P."/>
            <person name="Petersen M."/>
            <person name="Panagiotis P."/>
            <person name="Wilbrandt J."/>
            <person name="Tanja T."/>
        </authorList>
    </citation>
    <scope>NUCLEOTIDE SEQUENCE</scope>
    <source>
        <strain evidence="5">GBR_01_08_01A</strain>
        <tissue evidence="5">Thorax + abdomen</tissue>
    </source>
</reference>
<dbReference type="Pfam" id="PF25779">
    <property type="entry name" value="Tubulin-bind_CPAP"/>
    <property type="match status" value="1"/>
</dbReference>
<dbReference type="InterPro" id="IPR047002">
    <property type="entry name" value="Tcp10_C_sf"/>
</dbReference>
<comment type="caution">
    <text evidence="5">The sequence shown here is derived from an EMBL/GenBank/DDBJ whole genome shotgun (WGS) entry which is preliminary data.</text>
</comment>
<dbReference type="GO" id="GO:0015631">
    <property type="term" value="F:tubulin binding"/>
    <property type="evidence" value="ECO:0007669"/>
    <property type="project" value="TreeGrafter"/>
</dbReference>
<comment type="similarity">
    <text evidence="1">Belongs to the TCP10 family.</text>
</comment>
<evidence type="ECO:0000313" key="6">
    <source>
        <dbReference type="Proteomes" id="UP001258017"/>
    </source>
</evidence>
<sequence length="1173" mass="135890">MDLEASLVERLHKLKQWQIEQQERLMRQQLVQRQKLSQEQLRLYKALNLPIQEIGLDDSTLSKSSCYEDAYLSVNTVDHIQDSNHENNERKIKEKIQEQSASDDYNINKSDYMSLFFNTSVNSNNDVSQEEEFFVELKKPSKLIINEHLDKFKHQVGDYKGNVKSNCNSSNEDLDITSQKKEIHISDHLLEGIEPLPPDKPVDKNILIDDVPVPSSKKDFPTLLEEKLKECKTMPNRVVHEKIQNSVKRPFLKKGQGLARFKMTQTSKTSPANTKFSNTSLSSKQITNKQINFKNSKNDNVKNENISKSSRNVPSKKCVATTNVVQRQLSLKNVPPPQKACSERTETTLANIQSNIIELNNTDIDLKIEREMEEVRIFELLEEKAENSSLCSTSSTVVAFLQQSTPFKVRQKIRNTKDNLCSPIQQNIMQKASPRRLQLIGSQSTSVNPKSESCINSFWESMSTNNPIESTENMQVLKKQNTCNVLLTSKESDQMSIQNHVEHVYDETNHDIQTSICSSEVDVSLHVRFSEYNEYKTISLSDTSSVSSESLSQKDYDDEKAWSDCSELPDSDIEDQLTKHEKSKTSETRDNKINFISKIKHGKVMYHNEKNQDQENYDFTDTYMDKIMEEDTDKNEIDEKQETIFKSELLKNRLLELEKEIDIFRKESAALSLQRKKLEADRCRFLKEMKEKELIIEGNKKRMEDRMQEEKRKLAREKAALESRLRDSQEKAHQNKLERQQIQDLKQQLEELQSELKSKESRWNAAQARHRSQMRILKLENIKLKEEVEQLRSTKKYNPKSTKKIGPFSNTKALHQINKQLSEETKEIIKNDSSSEDDDKLLKTMLGAINSEHEYKEKDCKIDDHNREDQNHNNKSNTTNIAKQYEQCMQNIIRKRNLYEDLLKDAASHSTEVSSIIKKSNKPKCQKDDQVKNQNKGESDSIKMQFDKDTYSEKNNGIRSNHEINNDSTKTPQKLPLTSISPNYTKEHKTNEQVQCTKHPDGCIEFWYPNGNVKKIFPDEGVTKMLYYNGDVRETQKDGRVKYFYASTRTWHTTMPDGFEILEFQNGQVERRSQNGVVEISFPDGSVQIIQSDGSEKWVLPDGTIAETFANGEKVVILPNGQREVHTESHKRREYPDGTVKLIYPDGIQETRYSNGRIRLKDRDGNLLMDSHP</sequence>
<dbReference type="Gene3D" id="2.60.450.20">
    <property type="match status" value="1"/>
</dbReference>
<feature type="domain" description="Centromere protein J C-terminal" evidence="3">
    <location>
        <begin position="1131"/>
        <end position="1159"/>
    </location>
</feature>
<dbReference type="PANTHER" id="PTHR10331">
    <property type="entry name" value="T COMPLEX PROTEIN 10"/>
    <property type="match status" value="1"/>
</dbReference>
<protein>
    <recommendedName>
        <fullName evidence="7">Centromere protein J</fullName>
    </recommendedName>
</protein>
<evidence type="ECO:0000259" key="4">
    <source>
        <dbReference type="Pfam" id="PF25779"/>
    </source>
</evidence>
<dbReference type="AlphaFoldDB" id="A0AAD9VP73"/>
<feature type="domain" description="Centromere protein J C-terminal" evidence="3">
    <location>
        <begin position="1056"/>
        <end position="1090"/>
    </location>
</feature>
<feature type="compositionally biased region" description="Basic and acidic residues" evidence="2">
    <location>
        <begin position="576"/>
        <end position="588"/>
    </location>
</feature>